<dbReference type="Proteomes" id="UP000275777">
    <property type="component" value="Chromosome"/>
</dbReference>
<evidence type="ECO:0000313" key="2">
    <source>
        <dbReference type="Proteomes" id="UP000275777"/>
    </source>
</evidence>
<organism evidence="1 2">
    <name type="scientific">Chromobacterium violaceum</name>
    <dbReference type="NCBI Taxonomy" id="536"/>
    <lineage>
        <taxon>Bacteria</taxon>
        <taxon>Pseudomonadati</taxon>
        <taxon>Pseudomonadota</taxon>
        <taxon>Betaproteobacteria</taxon>
        <taxon>Neisseriales</taxon>
        <taxon>Chromobacteriaceae</taxon>
        <taxon>Chromobacterium</taxon>
    </lineage>
</organism>
<reference evidence="1 2" key="1">
    <citation type="submission" date="2018-12" db="EMBL/GenBank/DDBJ databases">
        <authorList>
            <consortium name="Pathogen Informatics"/>
        </authorList>
    </citation>
    <scope>NUCLEOTIDE SEQUENCE [LARGE SCALE GENOMIC DNA]</scope>
    <source>
        <strain evidence="1 2">NCTC9695</strain>
    </source>
</reference>
<dbReference type="EMBL" id="LR134182">
    <property type="protein sequence ID" value="VEB42949.1"/>
    <property type="molecule type" value="Genomic_DNA"/>
</dbReference>
<dbReference type="Pfam" id="PF19952">
    <property type="entry name" value="DUF6414"/>
    <property type="match status" value="1"/>
</dbReference>
<dbReference type="AlphaFoldDB" id="A0A3S4J1B2"/>
<name>A0A3S4J1B2_CHRVL</name>
<proteinExistence type="predicted"/>
<gene>
    <name evidence="1" type="ORF">NCTC9695_03403</name>
</gene>
<protein>
    <submittedName>
        <fullName evidence="1">Uncharacterized protein</fullName>
    </submittedName>
</protein>
<accession>A0A3S4J1B2</accession>
<evidence type="ECO:0000313" key="1">
    <source>
        <dbReference type="EMBL" id="VEB42949.1"/>
    </source>
</evidence>
<sequence length="270" mass="30063">MAQDSQTIKSLFDYLYIDRDRLSSYSAQLFEYGSLTSIKSTEGVNKKFGSHLEGGIPKILNSRLSEDASTNESLERSFDAAWSLPLNVINALDQHGLVNRDISSTNYGQLVLIKGAIQLLDLSMLQNMWDGIAKMMVNELPTATSAQKKAKQEAEKEAKDMASVISKLPHTLQFKVFNDEAMVWSTLKPEHMIINPFDFAMKHGATISGEWFALGIVDAKPSDIEDFDKIATSNELEKGLLFMLSQLRSVMGRSLGDYGITPVAVFREIK</sequence>
<dbReference type="InterPro" id="IPR045633">
    <property type="entry name" value="DUF6414"/>
</dbReference>